<organism evidence="3 4">
    <name type="scientific">Rhodococcus gannanensis</name>
    <dbReference type="NCBI Taxonomy" id="1960308"/>
    <lineage>
        <taxon>Bacteria</taxon>
        <taxon>Bacillati</taxon>
        <taxon>Actinomycetota</taxon>
        <taxon>Actinomycetes</taxon>
        <taxon>Mycobacteriales</taxon>
        <taxon>Nocardiaceae</taxon>
        <taxon>Rhodococcus</taxon>
    </lineage>
</organism>
<dbReference type="InterPro" id="IPR000182">
    <property type="entry name" value="GNAT_dom"/>
</dbReference>
<proteinExistence type="predicted"/>
<gene>
    <name evidence="3" type="ORF">ACFSJG_00440</name>
</gene>
<sequence length="107" mass="12237">MNYVSWTLPPGTRRRRQRNRRAARVRLGGHRRGHVRVAVRCFVDPGTRGRGIGRLLIAGVVNDLAPLRLKRTVLATADAHELYEQYGFVKIDQPRMWMSRSGPLSFS</sequence>
<evidence type="ECO:0000259" key="2">
    <source>
        <dbReference type="Pfam" id="PF13673"/>
    </source>
</evidence>
<dbReference type="Pfam" id="PF13673">
    <property type="entry name" value="Acetyltransf_10"/>
    <property type="match status" value="1"/>
</dbReference>
<comment type="caution">
    <text evidence="3">The sequence shown here is derived from an EMBL/GenBank/DDBJ whole genome shotgun (WGS) entry which is preliminary data.</text>
</comment>
<dbReference type="GO" id="GO:0016746">
    <property type="term" value="F:acyltransferase activity"/>
    <property type="evidence" value="ECO:0007669"/>
    <property type="project" value="UniProtKB-KW"/>
</dbReference>
<dbReference type="EMBL" id="JBHUFB010000001">
    <property type="protein sequence ID" value="MFD1810668.1"/>
    <property type="molecule type" value="Genomic_DNA"/>
</dbReference>
<dbReference type="Gene3D" id="3.40.630.30">
    <property type="match status" value="1"/>
</dbReference>
<evidence type="ECO:0000256" key="1">
    <source>
        <dbReference type="SAM" id="MobiDB-lite"/>
    </source>
</evidence>
<name>A0ABW4NWU3_9NOCA</name>
<evidence type="ECO:0000313" key="4">
    <source>
        <dbReference type="Proteomes" id="UP001597286"/>
    </source>
</evidence>
<reference evidence="4" key="1">
    <citation type="journal article" date="2019" name="Int. J. Syst. Evol. Microbiol.">
        <title>The Global Catalogue of Microorganisms (GCM) 10K type strain sequencing project: providing services to taxonomists for standard genome sequencing and annotation.</title>
        <authorList>
            <consortium name="The Broad Institute Genomics Platform"/>
            <consortium name="The Broad Institute Genome Sequencing Center for Infectious Disease"/>
            <person name="Wu L."/>
            <person name="Ma J."/>
        </authorList>
    </citation>
    <scope>NUCLEOTIDE SEQUENCE [LARGE SCALE GENOMIC DNA]</scope>
    <source>
        <strain evidence="4">DT72</strain>
    </source>
</reference>
<keyword evidence="3" id="KW-0012">Acyltransferase</keyword>
<evidence type="ECO:0000313" key="3">
    <source>
        <dbReference type="EMBL" id="MFD1810668.1"/>
    </source>
</evidence>
<dbReference type="SUPFAM" id="SSF55729">
    <property type="entry name" value="Acyl-CoA N-acyltransferases (Nat)"/>
    <property type="match status" value="1"/>
</dbReference>
<keyword evidence="4" id="KW-1185">Reference proteome</keyword>
<protein>
    <submittedName>
        <fullName evidence="3">GNAT family N-acetyltransferase</fullName>
        <ecNumber evidence="3">2.3.-.-</ecNumber>
    </submittedName>
</protein>
<dbReference type="EC" id="2.3.-.-" evidence="3"/>
<feature type="domain" description="N-acetyltransferase" evidence="2">
    <location>
        <begin position="40"/>
        <end position="95"/>
    </location>
</feature>
<dbReference type="RefSeq" id="WP_378483227.1">
    <property type="nucleotide sequence ID" value="NZ_JBHUFB010000001.1"/>
</dbReference>
<keyword evidence="3" id="KW-0808">Transferase</keyword>
<dbReference type="Proteomes" id="UP001597286">
    <property type="component" value="Unassembled WGS sequence"/>
</dbReference>
<accession>A0ABW4NWU3</accession>
<dbReference type="InterPro" id="IPR016181">
    <property type="entry name" value="Acyl_CoA_acyltransferase"/>
</dbReference>
<feature type="region of interest" description="Disordered" evidence="1">
    <location>
        <begin position="1"/>
        <end position="20"/>
    </location>
</feature>